<evidence type="ECO:0000313" key="2">
    <source>
        <dbReference type="EMBL" id="MDQ0271031.1"/>
    </source>
</evidence>
<dbReference type="InterPro" id="IPR011990">
    <property type="entry name" value="TPR-like_helical_dom_sf"/>
</dbReference>
<sequence length="420" mass="48030">MSIKNKLNRLKSHMVHGVQAAIPAENSKAETEALRELPFQEIWEKEGVKPYYVDESFCLVREKEYSLDDMHGHYAFSAIKRAVEAWNETDLKHPLSSKGNTPQDLFFFDTETTGLGGGAGNTIFLLGYASITDSKVKLKQHILPNPGGEIPLYKSFLESVDYTTMVTYNGKAFDWPQVKTRHTLIREHLPKLPPFGHFDLYHASRRMWKHKLERTKLSIVEKEVLGIERQGDIPGFLAPMIYFDFVETRNPEGMLGILKHNEIDILSLISLYTHLSFQLLGLDANQTSREVYETGRWYAALGESEAAKHSFTHLSHGDHTDAIKAKHALAFEYKKQKNWDEAIPLWKSVAKQGEEKLRLEASIELAKAYEHRQKDLNQALAYTMTAEETVTDPLLLESIHKRRARLLKKIDSQVKKPTIS</sequence>
<dbReference type="PANTHER" id="PTHR38462:SF1">
    <property type="entry name" value="YPRB RIBONUCLEASE H-LIKE DOMAIN-CONTAINING PROTEIN"/>
    <property type="match status" value="1"/>
</dbReference>
<organism evidence="2 3">
    <name type="scientific">Cytobacillus purgationiresistens</name>
    <dbReference type="NCBI Taxonomy" id="863449"/>
    <lineage>
        <taxon>Bacteria</taxon>
        <taxon>Bacillati</taxon>
        <taxon>Bacillota</taxon>
        <taxon>Bacilli</taxon>
        <taxon>Bacillales</taxon>
        <taxon>Bacillaceae</taxon>
        <taxon>Cytobacillus</taxon>
    </lineage>
</organism>
<comment type="caution">
    <text evidence="2">The sequence shown here is derived from an EMBL/GenBank/DDBJ whole genome shotgun (WGS) entry which is preliminary data.</text>
</comment>
<gene>
    <name evidence="2" type="ORF">J2S17_002918</name>
</gene>
<dbReference type="Pfam" id="PF13482">
    <property type="entry name" value="RNase_H_2"/>
    <property type="match status" value="1"/>
</dbReference>
<protein>
    <submittedName>
        <fullName evidence="2">Uncharacterized protein YprB with RNaseH-like and TPR domain</fullName>
    </submittedName>
</protein>
<dbReference type="SUPFAM" id="SSF81901">
    <property type="entry name" value="HCP-like"/>
    <property type="match status" value="1"/>
</dbReference>
<evidence type="ECO:0000313" key="3">
    <source>
        <dbReference type="Proteomes" id="UP001238088"/>
    </source>
</evidence>
<dbReference type="InterPro" id="IPR012337">
    <property type="entry name" value="RNaseH-like_sf"/>
</dbReference>
<dbReference type="SUPFAM" id="SSF53098">
    <property type="entry name" value="Ribonuclease H-like"/>
    <property type="match status" value="1"/>
</dbReference>
<dbReference type="Gene3D" id="1.25.40.10">
    <property type="entry name" value="Tetratricopeptide repeat domain"/>
    <property type="match status" value="1"/>
</dbReference>
<name>A0ABU0AIE4_9BACI</name>
<dbReference type="InterPro" id="IPR038720">
    <property type="entry name" value="YprB_RNase_H-like_dom"/>
</dbReference>
<keyword evidence="3" id="KW-1185">Reference proteome</keyword>
<evidence type="ECO:0000259" key="1">
    <source>
        <dbReference type="Pfam" id="PF13482"/>
    </source>
</evidence>
<dbReference type="EMBL" id="JAUSUB010000012">
    <property type="protein sequence ID" value="MDQ0271031.1"/>
    <property type="molecule type" value="Genomic_DNA"/>
</dbReference>
<dbReference type="RefSeq" id="WP_307475915.1">
    <property type="nucleotide sequence ID" value="NZ_JAUSUB010000012.1"/>
</dbReference>
<reference evidence="2 3" key="1">
    <citation type="submission" date="2023-07" db="EMBL/GenBank/DDBJ databases">
        <title>Genomic Encyclopedia of Type Strains, Phase IV (KMG-IV): sequencing the most valuable type-strain genomes for metagenomic binning, comparative biology and taxonomic classification.</title>
        <authorList>
            <person name="Goeker M."/>
        </authorList>
    </citation>
    <scope>NUCLEOTIDE SEQUENCE [LARGE SCALE GENOMIC DNA]</scope>
    <source>
        <strain evidence="2 3">DSM 23494</strain>
    </source>
</reference>
<feature type="domain" description="YprB ribonuclease H-like" evidence="1">
    <location>
        <begin position="107"/>
        <end position="275"/>
    </location>
</feature>
<proteinExistence type="predicted"/>
<accession>A0ABU0AIE4</accession>
<dbReference type="Proteomes" id="UP001238088">
    <property type="component" value="Unassembled WGS sequence"/>
</dbReference>
<dbReference type="PANTHER" id="PTHR38462">
    <property type="entry name" value="EXONUCLEASE-LIKE PROTEIN"/>
    <property type="match status" value="1"/>
</dbReference>